<dbReference type="Proteomes" id="UP001174909">
    <property type="component" value="Unassembled WGS sequence"/>
</dbReference>
<reference evidence="3" key="1">
    <citation type="submission" date="2023-03" db="EMBL/GenBank/DDBJ databases">
        <authorList>
            <person name="Steffen K."/>
            <person name="Cardenas P."/>
        </authorList>
    </citation>
    <scope>NUCLEOTIDE SEQUENCE</scope>
</reference>
<evidence type="ECO:0000256" key="1">
    <source>
        <dbReference type="SAM" id="MobiDB-lite"/>
    </source>
</evidence>
<dbReference type="SUPFAM" id="SSF52540">
    <property type="entry name" value="P-loop containing nucleoside triphosphate hydrolases"/>
    <property type="match status" value="2"/>
</dbReference>
<evidence type="ECO:0000259" key="2">
    <source>
        <dbReference type="SMART" id="SM00382"/>
    </source>
</evidence>
<dbReference type="InterPro" id="IPR031248">
    <property type="entry name" value="RNF213"/>
</dbReference>
<dbReference type="InterPro" id="IPR003593">
    <property type="entry name" value="AAA+_ATPase"/>
</dbReference>
<dbReference type="GO" id="GO:0004842">
    <property type="term" value="F:ubiquitin-protein transferase activity"/>
    <property type="evidence" value="ECO:0007669"/>
    <property type="project" value="InterPro"/>
</dbReference>
<dbReference type="InterPro" id="IPR011704">
    <property type="entry name" value="ATPase_dyneun-rel_AAA"/>
</dbReference>
<feature type="region of interest" description="Disordered" evidence="1">
    <location>
        <begin position="1631"/>
        <end position="1653"/>
    </location>
</feature>
<dbReference type="GO" id="GO:0005524">
    <property type="term" value="F:ATP binding"/>
    <property type="evidence" value="ECO:0007669"/>
    <property type="project" value="InterPro"/>
</dbReference>
<evidence type="ECO:0000313" key="3">
    <source>
        <dbReference type="EMBL" id="CAI8046426.1"/>
    </source>
</evidence>
<proteinExistence type="predicted"/>
<accession>A0AA35TF85</accession>
<evidence type="ECO:0000313" key="4">
    <source>
        <dbReference type="Proteomes" id="UP001174909"/>
    </source>
</evidence>
<dbReference type="Gene3D" id="3.40.50.300">
    <property type="entry name" value="P-loop containing nucleotide triphosphate hydrolases"/>
    <property type="match status" value="3"/>
</dbReference>
<name>A0AA35TF85_GEOBA</name>
<protein>
    <submittedName>
        <fullName evidence="3">E3 ubiquitin-protein ligase RNF213</fullName>
    </submittedName>
</protein>
<feature type="compositionally biased region" description="Acidic residues" evidence="1">
    <location>
        <begin position="1631"/>
        <end position="1641"/>
    </location>
</feature>
<dbReference type="PANTHER" id="PTHR22605:SF16">
    <property type="entry name" value="E3 UBIQUITIN-PROTEIN LIGASE RNF213"/>
    <property type="match status" value="1"/>
</dbReference>
<dbReference type="SMART" id="SM00382">
    <property type="entry name" value="AAA"/>
    <property type="match status" value="2"/>
</dbReference>
<feature type="domain" description="AAA+ ATPase" evidence="2">
    <location>
        <begin position="823"/>
        <end position="973"/>
    </location>
</feature>
<organism evidence="3 4">
    <name type="scientific">Geodia barretti</name>
    <name type="common">Barrett's horny sponge</name>
    <dbReference type="NCBI Taxonomy" id="519541"/>
    <lineage>
        <taxon>Eukaryota</taxon>
        <taxon>Metazoa</taxon>
        <taxon>Porifera</taxon>
        <taxon>Demospongiae</taxon>
        <taxon>Heteroscleromorpha</taxon>
        <taxon>Tetractinellida</taxon>
        <taxon>Astrophorina</taxon>
        <taxon>Geodiidae</taxon>
        <taxon>Geodia</taxon>
    </lineage>
</organism>
<feature type="domain" description="AAA+ ATPase" evidence="2">
    <location>
        <begin position="452"/>
        <end position="597"/>
    </location>
</feature>
<keyword evidence="4" id="KW-1185">Reference proteome</keyword>
<dbReference type="PANTHER" id="PTHR22605">
    <property type="entry name" value="RZ-TYPE DOMAIN-CONTAINING PROTEIN"/>
    <property type="match status" value="1"/>
</dbReference>
<dbReference type="Pfam" id="PF07728">
    <property type="entry name" value="AAA_5"/>
    <property type="match status" value="1"/>
</dbReference>
<sequence>MYLENHFVSEHQPSYQELYGMSSVPYFPASVVDRNGSCVRVVSSNRAGMGKTLFISRMVEKLQALMPGYKALITIPVHGPVVTNDSIMECLVHHGDASECTIIHFDISPSVLWQVDTILFSLLIQRGLCDSQGRVWRNHSSQLYAIEVTLPETREKMSTPEHLTLQVLEMLPTVNSVKPKMAFTLMSRDGKDFGDRVVMDQKEFESETFQRVYQYLRRHAAGNNLDRFSYIRGTTEGTPHDCLQTFLIYCGVRDPSWAEIRHFVDFLNLQLHSSERSYFTHPDFVGDVIAGFKSFVVKFMIRMSRDFSTSSLRGEVAQENEEANEPQDVLQQYQIVGRKQWEHSSHPYLFFNNDGMSFTFVGFVMTNNGDLCDPAQRGGILERGIMSPQLYTGLAAQRVNFTEDYRHWPKDVMISKISTIMGIEWPYDPDPTYVLTVDNLIKILAIQMRFRCSIPVVIMGETGCGKTRLIRFMCNLASQGSGHRNMLILKVHGGTTEDDIVQFLNRAEESAKRNRSQNLDTVVFFDEANTTDAIGLIKEIMCDRRVHGNLVSPDLKFIAACNPYRRHTEEMIKKLRSAGLGFYVRETDTQQKLGKIPLRELVYRVIDLPPSMRPLVYDFGQLNTDTERDYTTQIVHDHVKKHAVLSQQNSSITTAIARVLAWSQKHMRDRKDECSFVSLRDVERAMIVFIYFFEKMGVLRDPINRKKMNEEAEVNAQVELAEGPILAPVAVTSPTVTTDLTRSLILSLSVCYHARLSDRKIMSVRLLMSLLLHFVLSGGKTEFRNVIRWSQEVLLESMVLGENIARNAALRENVFMMAVCVDLRIPLFLVGKPGSSKSLAKAIVADSMRGQASHNDLLKSFKQVHMFSYQCSQLSTPQSVIEVFNTAKRFQRNQDTTKYVSVVVLDEVGLAEDSPNLPLKALHPLLEDGTEGSEDRDEVVAREKRVAFIGISNWALDPAKMNRGVMVTRGDPDIDELVLSAQGICHSDKSDAVKDRLNDYFRVLAKAYHEICENQNRQFFGLRDFYSLIKMLYWMCEKTNMPPTGPQLVHAIKRNFGGLEESGVNPETVFLSRLRINIDEAPDLSDIDPEVREFVSPDNTQRGLIKTSLKTKETSWHGENRYLLFLTENYAALEILKQYLQDQEGGHPLLSVQSVESSMKPWEMEPFVLFGSSFPKDKEYTQVCRNINQIKICMEIGRTVILLNLENLYESLYDVLNQYYIHHGGNRYVDLGLQTHKVKCRVHDEFKLILIAEKTTVYNEFPTPLINRLEKHFVLYSSVLEDWQTDVLDQMEQWIEAFSHVQSSNARFKEGDAFVGYQKDVAAAVVFQASSQLRKTCEGMRRGTRGRQQAWEIAWKDGLLGHGSVDQLSREEEGSELWTQAVLLIGQFLLLQMTPPAALVRLDKSRLKDEGERLGHIYRTQHHCSIDDFLTYHLTHDNSRGGLLLQVTTHSHLLSSDEVHELSDILPATVSPNVFSFLLQEFDTELDFTSKVSPLFVRDEDSQKPCLLIIQCDSGHINGDLIACARYRIYDMRAKAKTQSKFMRSKQGHVTHVVFIIHLPVQVAHSTFVGFQGDPWMSCHIDELRPSGDSAITLEVAQGVAISQLFYGGTELERQTSQVSSSAAFDRMISAEDEPMEEGGEGDGLGAEGRREEDGEKMEIIVIESESDDELVEGGGNDEIQERDSIKPPPISPHDMQPASAALLGTKAFSDVHTQCVRLNSCIQASASRLQDSTLSRQRATDRVRLLIQVIPRKPTFPLEPDTFYSILVAHIHRMLGERERVHKDDNWVLNEAMDMHNLQTGGTFMNVLTRKLDDIIIPCLAEIIAFVDRNCNLSLLQPKPTPLSQFWLRVFASNRAEEALRYIDMVGRVKVEMNHEDFVCEFPFSWLVKELVESHWDSAQSTGGSHRQHVYKQLCSLVSDSPLGDVLLSIIDGEQCEELYRRYLHDFVQSVHRCTHKMKQSVQDEYKLIQDSLYNLVVRCPDFSTIDGNVSLVGRIAAVHVVYAESCEGIHWFGQLTSQSPGILSSLLQSVEQTAGQDDCMMLHLYAMDKILSGLEPPIKPKRVSVYSDDQLLRVWLNKLREASNAIESTLSLSSQQPIALRARLQWQKIRAIQMFTEHVLLNHSKMVKYARQLE</sequence>
<comment type="caution">
    <text evidence="3">The sequence shown here is derived from an EMBL/GenBank/DDBJ whole genome shotgun (WGS) entry which is preliminary data.</text>
</comment>
<dbReference type="EMBL" id="CASHTH010003564">
    <property type="protein sequence ID" value="CAI8046426.1"/>
    <property type="molecule type" value="Genomic_DNA"/>
</dbReference>
<dbReference type="InterPro" id="IPR027417">
    <property type="entry name" value="P-loop_NTPase"/>
</dbReference>
<dbReference type="GO" id="GO:0016887">
    <property type="term" value="F:ATP hydrolysis activity"/>
    <property type="evidence" value="ECO:0007669"/>
    <property type="project" value="InterPro"/>
</dbReference>
<feature type="region of interest" description="Disordered" evidence="1">
    <location>
        <begin position="1667"/>
        <end position="1691"/>
    </location>
</feature>
<gene>
    <name evidence="3" type="ORF">GBAR_LOCUS25683</name>
</gene>